<feature type="region of interest" description="Disordered" evidence="1">
    <location>
        <begin position="63"/>
        <end position="84"/>
    </location>
</feature>
<evidence type="ECO:0000256" key="1">
    <source>
        <dbReference type="SAM" id="MobiDB-lite"/>
    </source>
</evidence>
<comment type="caution">
    <text evidence="2">The sequence shown here is derived from an EMBL/GenBank/DDBJ whole genome shotgun (WGS) entry which is preliminary data.</text>
</comment>
<dbReference type="EMBL" id="DNAN01000734">
    <property type="protein sequence ID" value="HAW78202.1"/>
    <property type="molecule type" value="Genomic_DNA"/>
</dbReference>
<dbReference type="AlphaFoldDB" id="A0A350PA85"/>
<organism evidence="2 3">
    <name type="scientific">Alteromonas australica</name>
    <dbReference type="NCBI Taxonomy" id="589873"/>
    <lineage>
        <taxon>Bacteria</taxon>
        <taxon>Pseudomonadati</taxon>
        <taxon>Pseudomonadota</taxon>
        <taxon>Gammaproteobacteria</taxon>
        <taxon>Alteromonadales</taxon>
        <taxon>Alteromonadaceae</taxon>
        <taxon>Alteromonas/Salinimonas group</taxon>
        <taxon>Alteromonas</taxon>
    </lineage>
</organism>
<accession>A0A350PA85</accession>
<sequence length="120" mass="14014">MPRNLPKSAYSGSLEKVRRKVLARRAKQANKERQEKSVIPRKYRSVNLFGNYKKDPMKVNPTMKRQLRKRRPRETPDALILTNPFNNPLIENEHITNAPLFSLPNQPNPHNMPFLVPFAD</sequence>
<dbReference type="Proteomes" id="UP000263517">
    <property type="component" value="Unassembled WGS sequence"/>
</dbReference>
<reference evidence="2 3" key="1">
    <citation type="journal article" date="2018" name="Nat. Biotechnol.">
        <title>A standardized bacterial taxonomy based on genome phylogeny substantially revises the tree of life.</title>
        <authorList>
            <person name="Parks D.H."/>
            <person name="Chuvochina M."/>
            <person name="Waite D.W."/>
            <person name="Rinke C."/>
            <person name="Skarshewski A."/>
            <person name="Chaumeil P.A."/>
            <person name="Hugenholtz P."/>
        </authorList>
    </citation>
    <scope>NUCLEOTIDE SEQUENCE [LARGE SCALE GENOMIC DNA]</scope>
    <source>
        <strain evidence="2">UBA11978</strain>
    </source>
</reference>
<evidence type="ECO:0000313" key="2">
    <source>
        <dbReference type="EMBL" id="HAW78202.1"/>
    </source>
</evidence>
<protein>
    <submittedName>
        <fullName evidence="2">Uncharacterized protein</fullName>
    </submittedName>
</protein>
<proteinExistence type="predicted"/>
<gene>
    <name evidence="2" type="ORF">DCW74_20995</name>
</gene>
<evidence type="ECO:0000313" key="3">
    <source>
        <dbReference type="Proteomes" id="UP000263517"/>
    </source>
</evidence>
<name>A0A350PA85_9ALTE</name>